<dbReference type="Proteomes" id="UP000006230">
    <property type="component" value="Unassembled WGS sequence"/>
</dbReference>
<dbReference type="InterPro" id="IPR053176">
    <property type="entry name" value="T6SS_TssE1-like"/>
</dbReference>
<name>Q0FRD1_SALBH</name>
<dbReference type="EMBL" id="AATQ01000012">
    <property type="protein sequence ID" value="EAU46656.1"/>
    <property type="molecule type" value="Genomic_DNA"/>
</dbReference>
<comment type="caution">
    <text evidence="2">The sequence shown here is derived from an EMBL/GenBank/DDBJ whole genome shotgun (WGS) entry which is preliminary data.</text>
</comment>
<dbReference type="OrthoDB" id="119583at2"/>
<dbReference type="eggNOG" id="COG3518">
    <property type="taxonomic scope" value="Bacteria"/>
</dbReference>
<reference evidence="2 3" key="1">
    <citation type="journal article" date="2010" name="J. Bacteriol.">
        <title>Genome sequences of Pelagibaca bermudensis HTCC2601T and Maritimibacter alkaliphilus HTCC2654T, the type strains of two marine Roseobacter genera.</title>
        <authorList>
            <person name="Thrash J.C."/>
            <person name="Cho J.C."/>
            <person name="Ferriera S."/>
            <person name="Johnson J."/>
            <person name="Vergin K.L."/>
            <person name="Giovannoni S.J."/>
        </authorList>
    </citation>
    <scope>NUCLEOTIDE SEQUENCE [LARGE SCALE GENOMIC DNA]</scope>
    <source>
        <strain evidence="3">DSM 26914 / JCM 13377 / KCTC 12554 / HTCC2601</strain>
    </source>
</reference>
<dbReference type="RefSeq" id="WP_007796442.1">
    <property type="nucleotide sequence ID" value="NZ_DS022276.1"/>
</dbReference>
<dbReference type="PANTHER" id="PTHR38595">
    <property type="entry name" value="CYTOPLASMIC PROTEIN-RELATED"/>
    <property type="match status" value="1"/>
</dbReference>
<sequence length="165" mass="18518">MADRMLAERLQPSLLDRLTDEAPDRATDTASTRVIDVSRLRQIIQRDLAWLLNCANLEAEHDLEAFPHVAGSVLNYGLPAVSGRSETRRRAEALRQAIRGAIERFEPRILPQSLEIVVRQERANSGAIVSFDIRGELWAEPLPVDLYLRTALDMSTGEVFVSRQG</sequence>
<proteinExistence type="predicted"/>
<keyword evidence="3" id="KW-1185">Reference proteome</keyword>
<dbReference type="PANTHER" id="PTHR38595:SF1">
    <property type="entry name" value="TYPE VI SECRETION SYSTEM COMPONENT TSSE1"/>
    <property type="match status" value="1"/>
</dbReference>
<dbReference type="SUPFAM" id="SSF160719">
    <property type="entry name" value="gpW/gp25-like"/>
    <property type="match status" value="1"/>
</dbReference>
<dbReference type="InterPro" id="IPR017737">
    <property type="entry name" value="TssE1-like"/>
</dbReference>
<accession>Q0FRD1</accession>
<evidence type="ECO:0000313" key="2">
    <source>
        <dbReference type="EMBL" id="EAU46656.1"/>
    </source>
</evidence>
<evidence type="ECO:0000313" key="3">
    <source>
        <dbReference type="Proteomes" id="UP000006230"/>
    </source>
</evidence>
<organism evidence="2 3">
    <name type="scientific">Salipiger bermudensis (strain DSM 26914 / JCM 13377 / KCTC 12554 / HTCC2601)</name>
    <name type="common">Pelagibaca bermudensis</name>
    <dbReference type="NCBI Taxonomy" id="314265"/>
    <lineage>
        <taxon>Bacteria</taxon>
        <taxon>Pseudomonadati</taxon>
        <taxon>Pseudomonadota</taxon>
        <taxon>Alphaproteobacteria</taxon>
        <taxon>Rhodobacterales</taxon>
        <taxon>Roseobacteraceae</taxon>
        <taxon>Salipiger</taxon>
    </lineage>
</organism>
<feature type="domain" description="IraD/Gp25-like" evidence="1">
    <location>
        <begin position="39"/>
        <end position="141"/>
    </location>
</feature>
<dbReference type="AlphaFoldDB" id="Q0FRD1"/>
<dbReference type="STRING" id="314265.R2601_16085"/>
<protein>
    <recommendedName>
        <fullName evidence="1">IraD/Gp25-like domain-containing protein</fullName>
    </recommendedName>
</protein>
<dbReference type="Pfam" id="PF04965">
    <property type="entry name" value="GPW_gp25"/>
    <property type="match status" value="1"/>
</dbReference>
<dbReference type="NCBIfam" id="TIGR03357">
    <property type="entry name" value="VI_zyme"/>
    <property type="match status" value="1"/>
</dbReference>
<dbReference type="InterPro" id="IPR007048">
    <property type="entry name" value="IraD/Gp25-like"/>
</dbReference>
<gene>
    <name evidence="2" type="ORF">R2601_16085</name>
</gene>
<dbReference type="HOGENOM" id="CLU_102944_0_0_5"/>
<evidence type="ECO:0000259" key="1">
    <source>
        <dbReference type="Pfam" id="PF04965"/>
    </source>
</evidence>